<name>A0A379N447_9PROT</name>
<evidence type="ECO:0000313" key="3">
    <source>
        <dbReference type="EMBL" id="SUE41908.1"/>
    </source>
</evidence>
<dbReference type="AlphaFoldDB" id="A0A379N447"/>
<feature type="region of interest" description="Disordered" evidence="1">
    <location>
        <begin position="30"/>
        <end position="112"/>
    </location>
</feature>
<feature type="compositionally biased region" description="Pro residues" evidence="1">
    <location>
        <begin position="88"/>
        <end position="102"/>
    </location>
</feature>
<dbReference type="GeneID" id="99634664"/>
<feature type="signal peptide" evidence="2">
    <location>
        <begin position="1"/>
        <end position="31"/>
    </location>
</feature>
<dbReference type="RefSeq" id="WP_085977393.1">
    <property type="nucleotide sequence ID" value="NZ_AP031462.1"/>
</dbReference>
<dbReference type="EMBL" id="UGVN01000001">
    <property type="protein sequence ID" value="SUE41908.1"/>
    <property type="molecule type" value="Genomic_DNA"/>
</dbReference>
<keyword evidence="2" id="KW-0732">Signal</keyword>
<evidence type="ECO:0000256" key="2">
    <source>
        <dbReference type="SAM" id="SignalP"/>
    </source>
</evidence>
<sequence>MPQPPSKPIPAWRSLPRLAGLLALLSGPALAQAPSPTTPGSPYAPMPEPSAPGRNTAPERSNPMPRSGVIQPPATGRVDPGIHTTVPDPRPNTTPVIPPPGSPGGNPQIQPR</sequence>
<protein>
    <submittedName>
        <fullName evidence="3">Uncharacterized protein</fullName>
    </submittedName>
</protein>
<dbReference type="Proteomes" id="UP000254919">
    <property type="component" value="Unassembled WGS sequence"/>
</dbReference>
<gene>
    <name evidence="3" type="ORF">NCTC13291_03520</name>
</gene>
<proteinExistence type="predicted"/>
<accession>A0A379N447</accession>
<evidence type="ECO:0000256" key="1">
    <source>
        <dbReference type="SAM" id="MobiDB-lite"/>
    </source>
</evidence>
<organism evidence="3 4">
    <name type="scientific">Roseomonas mucosa</name>
    <dbReference type="NCBI Taxonomy" id="207340"/>
    <lineage>
        <taxon>Bacteria</taxon>
        <taxon>Pseudomonadati</taxon>
        <taxon>Pseudomonadota</taxon>
        <taxon>Alphaproteobacteria</taxon>
        <taxon>Acetobacterales</taxon>
        <taxon>Roseomonadaceae</taxon>
        <taxon>Roseomonas</taxon>
    </lineage>
</organism>
<feature type="compositionally biased region" description="Pro residues" evidence="1">
    <location>
        <begin position="36"/>
        <end position="50"/>
    </location>
</feature>
<evidence type="ECO:0000313" key="4">
    <source>
        <dbReference type="Proteomes" id="UP000254919"/>
    </source>
</evidence>
<reference evidence="3 4" key="1">
    <citation type="submission" date="2018-06" db="EMBL/GenBank/DDBJ databases">
        <authorList>
            <consortium name="Pathogen Informatics"/>
            <person name="Doyle S."/>
        </authorList>
    </citation>
    <scope>NUCLEOTIDE SEQUENCE [LARGE SCALE GENOMIC DNA]</scope>
    <source>
        <strain evidence="3 4">NCTC13291</strain>
    </source>
</reference>
<feature type="chain" id="PRO_5016879234" evidence="2">
    <location>
        <begin position="32"/>
        <end position="112"/>
    </location>
</feature>